<dbReference type="SMART" id="SM00241">
    <property type="entry name" value="ZP"/>
    <property type="match status" value="1"/>
</dbReference>
<dbReference type="PROSITE" id="PS51034">
    <property type="entry name" value="ZP_2"/>
    <property type="match status" value="1"/>
</dbReference>
<dbReference type="SMART" id="SM00181">
    <property type="entry name" value="EGF"/>
    <property type="match status" value="13"/>
</dbReference>
<name>A0A7R8WBQ3_9CRUS</name>
<dbReference type="PROSITE" id="PS01186">
    <property type="entry name" value="EGF_2"/>
    <property type="match status" value="7"/>
</dbReference>
<comment type="caution">
    <text evidence="1">Lacks conserved residue(s) required for the propagation of feature annotation.</text>
</comment>
<evidence type="ECO:0000313" key="2">
    <source>
        <dbReference type="EMBL" id="CAD7228607.1"/>
    </source>
</evidence>
<accession>A0A7R8WBQ3</accession>
<dbReference type="AlphaFoldDB" id="A0A7R8WBQ3"/>
<sequence>QACINQQCTDPCQCGENAICRVVDHRAICQCLEGYQGNPDVRCIAIGCQSDNNCPSDQVCSNRQCINPCLINDPCAPNAECYAEDHSAKCRCRDGYEGSPDGYTNCVVVGCKSNSECPPLMACINRQCVDPCIYANPCGANANCVSQNHAATCICPPGFIGDPQVACVETEPIVTEPPCRLDSDCASGLACLNEVCANPCEVIGPCHSTATCRVLDTVPYRTMICTCPDGWAPLADGRCRPLETEVPPGCVTDDDCPDVQACINRQCRDPCACGANADCQVTGHRAVCVCRPGFYGNPRIGCSPIGCTSNEECPDPESCYQGNCVNPCLIYNPCLPNAECYGQNHIGQCRCLPGYEGDGLYSCKPIGCRVDSECPDDQACYNGVCRNPCQVDNPCAANADCRASEHRAMCYCRPGMVGNPYSFCQEEVTAECQVDADCREGLACIMQVCQDPCLKSEPCHPSATCRVLSTVPVRTMVCVCPDGHVTAPGGSCQPIPILTGICTTDEDCSDTEACINNKCGSPCNCGPNADCRVLDHKPICVCKDGFAGRPELGCHEIDCESNDECPASHSCINKLCVPVCGVGNPCAPSADCIPTDHQPVCQCPTGTTGNPIQGCVPIGCQSNSECPPDRACQNGQCVDLCQFADPCNPPAECSVQNHDISCRCPDGYEGNPQTGCTPVVVGCRSDSECPPSLACINGQCQNPCEVLHPCAPNAICKVIDTLPVRTITCECPEGYFGNAVVECRQTPPCETERGFELINNVCVCPEEKGKALDRNGDCIVCPISQGFTIIDGRCVCDSSRGFQNCAPNAFCQAERHRATCICVAGYVGDGDVACIFVTPTPPSTRPPVARTDAPIPEMTVNCLSDRIQVDIAAADATSAGSTALDGVLYVKGYSDRSECRAVINGIPPGGVLDFKVRFNTCGLIHVNGEAAFILVFQKHPKLVTHKAQAFHVKCIYKTGPATVTLGFNVSMFTTSGTIANTGPPPVCIMRIVADVEDDDDSNSPSDISSVQIGDRLKLIVSVTPTLIYGGFVRNCVAKTMDDENENTYLVTDENGCATDPSVFGEFFYDPTLNATVARFDAFKFPSSNSIRFQCNVRVCFGQCQPVNCGGIDVHGKKRKKRQADTFFVDVEDEDPHVVQTYNTGAFAEEIVVESNAILTFEKSERRVAVQPLEPEEVCISMVWFILALIITALLSLVAVAVAVSCWLLSYRRHERGVGPLPHPIDFPNPLFTTPEPLAEPSPDYITDDNDR</sequence>
<protein>
    <submittedName>
        <fullName evidence="2">Uncharacterized protein</fullName>
    </submittedName>
</protein>
<organism evidence="2">
    <name type="scientific">Cyprideis torosa</name>
    <dbReference type="NCBI Taxonomy" id="163714"/>
    <lineage>
        <taxon>Eukaryota</taxon>
        <taxon>Metazoa</taxon>
        <taxon>Ecdysozoa</taxon>
        <taxon>Arthropoda</taxon>
        <taxon>Crustacea</taxon>
        <taxon>Oligostraca</taxon>
        <taxon>Ostracoda</taxon>
        <taxon>Podocopa</taxon>
        <taxon>Podocopida</taxon>
        <taxon>Cytherocopina</taxon>
        <taxon>Cytheroidea</taxon>
        <taxon>Cytherideidae</taxon>
        <taxon>Cyprideis</taxon>
    </lineage>
</organism>
<reference evidence="2" key="1">
    <citation type="submission" date="2020-11" db="EMBL/GenBank/DDBJ databases">
        <authorList>
            <person name="Tran Van P."/>
        </authorList>
    </citation>
    <scope>NUCLEOTIDE SEQUENCE</scope>
</reference>
<evidence type="ECO:0000256" key="1">
    <source>
        <dbReference type="PROSITE-ProRule" id="PRU00076"/>
    </source>
</evidence>
<dbReference type="PANTHER" id="PTHR22963:SF38">
    <property type="entry name" value="LP13770P"/>
    <property type="match status" value="1"/>
</dbReference>
<gene>
    <name evidence="2" type="ORF">CTOB1V02_LOCUS6487</name>
</gene>
<dbReference type="PANTHER" id="PTHR22963">
    <property type="entry name" value="ENDOGLIN-RELATED"/>
    <property type="match status" value="1"/>
</dbReference>
<dbReference type="InterPro" id="IPR000742">
    <property type="entry name" value="EGF"/>
</dbReference>
<dbReference type="PROSITE" id="PS50026">
    <property type="entry name" value="EGF_3"/>
    <property type="match status" value="5"/>
</dbReference>
<proteinExistence type="predicted"/>
<keyword evidence="1" id="KW-0245">EGF-like domain</keyword>
<feature type="non-terminal residue" evidence="2">
    <location>
        <position position="1251"/>
    </location>
</feature>
<dbReference type="InterPro" id="IPR001507">
    <property type="entry name" value="ZP_dom"/>
</dbReference>
<dbReference type="EMBL" id="OB661612">
    <property type="protein sequence ID" value="CAD7228607.1"/>
    <property type="molecule type" value="Genomic_DNA"/>
</dbReference>
<dbReference type="OrthoDB" id="4405280at2759"/>